<dbReference type="Proteomes" id="UP001065298">
    <property type="component" value="Chromosome 9"/>
</dbReference>
<dbReference type="EMBL" id="CM046511">
    <property type="protein sequence ID" value="KAI8658062.1"/>
    <property type="molecule type" value="Genomic_DNA"/>
</dbReference>
<sequence length="255" mass="28626">MSSIKVAVVGSTRETGASIVDGLLESPITKFFRQFPEVTALARPESLEKQAYMELKDRGVNVVAVDLKGPQDELVRILFGINVVISAIYFASLADEIPLADAAKRAGVRRFIQSAFMAVIPPRGVVDFREKKEENLNYIQKIRLPYTYIDAGWWYQLTLPRLPYGRPDFALPVYNSEPRLGVDGNVPSALADIRDIGGYVARIISDPRTLNKKVHVYNEVYTGNQVYDLVEKLSGENLERKYITEGEIKSRVEEA</sequence>
<reference evidence="1" key="1">
    <citation type="submission" date="2022-06" db="EMBL/GenBank/DDBJ databases">
        <title>Fusarium solani species complex genomes reveal bases of compartmentalisation and animal pathogenesis.</title>
        <authorList>
            <person name="Tsai I.J."/>
        </authorList>
    </citation>
    <scope>NUCLEOTIDE SEQUENCE</scope>
    <source>
        <strain evidence="1">Fu6.1</strain>
    </source>
</reference>
<accession>A0ACC0QM00</accession>
<keyword evidence="2" id="KW-1185">Reference proteome</keyword>
<proteinExistence type="predicted"/>
<evidence type="ECO:0000313" key="1">
    <source>
        <dbReference type="EMBL" id="KAI8658062.1"/>
    </source>
</evidence>
<gene>
    <name evidence="1" type="ORF">NCS57_01186800</name>
</gene>
<organism evidence="1 2">
    <name type="scientific">Fusarium keratoplasticum</name>
    <dbReference type="NCBI Taxonomy" id="1328300"/>
    <lineage>
        <taxon>Eukaryota</taxon>
        <taxon>Fungi</taxon>
        <taxon>Dikarya</taxon>
        <taxon>Ascomycota</taxon>
        <taxon>Pezizomycotina</taxon>
        <taxon>Sordariomycetes</taxon>
        <taxon>Hypocreomycetidae</taxon>
        <taxon>Hypocreales</taxon>
        <taxon>Nectriaceae</taxon>
        <taxon>Fusarium</taxon>
        <taxon>Fusarium solani species complex</taxon>
    </lineage>
</organism>
<name>A0ACC0QM00_9HYPO</name>
<protein>
    <submittedName>
        <fullName evidence="1">NmrA domain-containing protein</fullName>
    </submittedName>
</protein>
<comment type="caution">
    <text evidence="1">The sequence shown here is derived from an EMBL/GenBank/DDBJ whole genome shotgun (WGS) entry which is preliminary data.</text>
</comment>
<evidence type="ECO:0000313" key="2">
    <source>
        <dbReference type="Proteomes" id="UP001065298"/>
    </source>
</evidence>